<evidence type="ECO:0000313" key="7">
    <source>
        <dbReference type="EMBL" id="MDT0632430.1"/>
    </source>
</evidence>
<dbReference type="EMBL" id="JAVRHT010000028">
    <property type="protein sequence ID" value="MDT0632430.1"/>
    <property type="molecule type" value="Genomic_DNA"/>
</dbReference>
<keyword evidence="8" id="KW-1185">Reference proteome</keyword>
<dbReference type="RefSeq" id="WP_311664303.1">
    <property type="nucleotide sequence ID" value="NZ_JAVRHT010000028.1"/>
</dbReference>
<keyword evidence="2" id="KW-1003">Cell membrane</keyword>
<dbReference type="SUPFAM" id="SSF55729">
    <property type="entry name" value="Acyl-CoA N-acyltransferases (Nat)"/>
    <property type="match status" value="1"/>
</dbReference>
<dbReference type="PANTHER" id="PTHR34697:SF2">
    <property type="entry name" value="PHOSPHATIDYLGLYCEROL LYSYLTRANSFERASE"/>
    <property type="match status" value="1"/>
</dbReference>
<feature type="domain" description="Phosphatidylglycerol lysyltransferase C-terminal" evidence="6">
    <location>
        <begin position="20"/>
        <end position="302"/>
    </location>
</feature>
<sequence length="350" mass="37302">MTSDRALVDRYGRSPSVEQVLNPGLARWRQDDALVAYVRARRAPWGGATWVAAGEPVCPPGDVAEVAAAFEADAERGGADVCWFGVGRPFLDALGASGPHGSLVVGAEPVWDPAEWAATYDATRSVRAQVNRARNKGVEAALWDGGPAPLQAVLDEWLARRGLPALGFMTDPLVLGHLGARRVLAAERGGDVVGYLLLAPVPARDGRFVEWVIQGDRAPNGTAALLIDRAFRLAAEEGAAFVTLGLVPLSTHAPLSDPAPPRLIRAGLAWMRAHAQRFYNFGGLEHFKAKFRPGAWEPVYLATSTPRVTPTMLYAVADAFSRGRGPVRLAAQALADAVADEVQTAARRLG</sequence>
<keyword evidence="4" id="KW-1133">Transmembrane helix</keyword>
<evidence type="ECO:0000259" key="6">
    <source>
        <dbReference type="Pfam" id="PF09924"/>
    </source>
</evidence>
<accession>A0ABU3BT13</accession>
<keyword evidence="3" id="KW-0812">Transmembrane</keyword>
<dbReference type="PANTHER" id="PTHR34697">
    <property type="entry name" value="PHOSPHATIDYLGLYCEROL LYSYLTRANSFERASE"/>
    <property type="match status" value="1"/>
</dbReference>
<dbReference type="Gene3D" id="3.40.630.30">
    <property type="match status" value="1"/>
</dbReference>
<evidence type="ECO:0000256" key="1">
    <source>
        <dbReference type="ARBA" id="ARBA00004651"/>
    </source>
</evidence>
<evidence type="ECO:0000256" key="3">
    <source>
        <dbReference type="ARBA" id="ARBA00022692"/>
    </source>
</evidence>
<reference evidence="7 8" key="1">
    <citation type="submission" date="2023-09" db="EMBL/GenBank/DDBJ databases">
        <authorList>
            <person name="Rey-Velasco X."/>
        </authorList>
    </citation>
    <scope>NUCLEOTIDE SEQUENCE [LARGE SCALE GENOMIC DNA]</scope>
    <source>
        <strain evidence="7 8">F394</strain>
    </source>
</reference>
<organism evidence="7 8">
    <name type="scientific">Rubrivirga litoralis</name>
    <dbReference type="NCBI Taxonomy" id="3075598"/>
    <lineage>
        <taxon>Bacteria</taxon>
        <taxon>Pseudomonadati</taxon>
        <taxon>Rhodothermota</taxon>
        <taxon>Rhodothermia</taxon>
        <taxon>Rhodothermales</taxon>
        <taxon>Rubricoccaceae</taxon>
        <taxon>Rubrivirga</taxon>
    </lineage>
</organism>
<evidence type="ECO:0000256" key="2">
    <source>
        <dbReference type="ARBA" id="ARBA00022475"/>
    </source>
</evidence>
<dbReference type="InterPro" id="IPR016181">
    <property type="entry name" value="Acyl_CoA_acyltransferase"/>
</dbReference>
<evidence type="ECO:0000313" key="8">
    <source>
        <dbReference type="Proteomes" id="UP001267426"/>
    </source>
</evidence>
<evidence type="ECO:0000256" key="5">
    <source>
        <dbReference type="ARBA" id="ARBA00023136"/>
    </source>
</evidence>
<comment type="subcellular location">
    <subcellularLocation>
        <location evidence="1">Cell membrane</location>
        <topology evidence="1">Multi-pass membrane protein</topology>
    </subcellularLocation>
</comment>
<comment type="caution">
    <text evidence="7">The sequence shown here is derived from an EMBL/GenBank/DDBJ whole genome shotgun (WGS) entry which is preliminary data.</text>
</comment>
<name>A0ABU3BT13_9BACT</name>
<dbReference type="InterPro" id="IPR051211">
    <property type="entry name" value="PG_lysyltransferase"/>
</dbReference>
<dbReference type="Proteomes" id="UP001267426">
    <property type="component" value="Unassembled WGS sequence"/>
</dbReference>
<evidence type="ECO:0000256" key="4">
    <source>
        <dbReference type="ARBA" id="ARBA00022989"/>
    </source>
</evidence>
<keyword evidence="5" id="KW-0472">Membrane</keyword>
<gene>
    <name evidence="7" type="ORF">RM540_11780</name>
</gene>
<protein>
    <submittedName>
        <fullName evidence="7">DUF2156 domain-containing protein</fullName>
    </submittedName>
</protein>
<proteinExistence type="predicted"/>
<dbReference type="Pfam" id="PF09924">
    <property type="entry name" value="LPG_synthase_C"/>
    <property type="match status" value="1"/>
</dbReference>
<dbReference type="InterPro" id="IPR024320">
    <property type="entry name" value="LPG_synthase_C"/>
</dbReference>